<organism evidence="1 2">
    <name type="scientific">Kurthia populi</name>
    <dbReference type="NCBI Taxonomy" id="1562132"/>
    <lineage>
        <taxon>Bacteria</taxon>
        <taxon>Bacillati</taxon>
        <taxon>Bacillota</taxon>
        <taxon>Bacilli</taxon>
        <taxon>Bacillales</taxon>
        <taxon>Caryophanaceae</taxon>
        <taxon>Kurthia</taxon>
    </lineage>
</organism>
<reference evidence="2" key="1">
    <citation type="journal article" date="2019" name="Int. J. Syst. Evol. Microbiol.">
        <title>The Global Catalogue of Microorganisms (GCM) 10K type strain sequencing project: providing services to taxonomists for standard genome sequencing and annotation.</title>
        <authorList>
            <consortium name="The Broad Institute Genomics Platform"/>
            <consortium name="The Broad Institute Genome Sequencing Center for Infectious Disease"/>
            <person name="Wu L."/>
            <person name="Ma J."/>
        </authorList>
    </citation>
    <scope>NUCLEOTIDE SEQUENCE [LARGE SCALE GENOMIC DNA]</scope>
    <source>
        <strain evidence="2">KCTC 33522</strain>
    </source>
</reference>
<gene>
    <name evidence="1" type="ORF">ACFSY7_06925</name>
</gene>
<proteinExistence type="predicted"/>
<dbReference type="EMBL" id="JBHUOR010000037">
    <property type="protein sequence ID" value="MFD2868226.1"/>
    <property type="molecule type" value="Genomic_DNA"/>
</dbReference>
<dbReference type="RefSeq" id="WP_380147341.1">
    <property type="nucleotide sequence ID" value="NZ_JBHUOR010000037.1"/>
</dbReference>
<dbReference type="Proteomes" id="UP001597568">
    <property type="component" value="Unassembled WGS sequence"/>
</dbReference>
<sequence length="63" mass="7567">MKELEKIQKQMLFKLEEQTQVPYILMKKLLQSAETYSTSETTSKERISEYRALINKHMKTKEN</sequence>
<evidence type="ECO:0000313" key="1">
    <source>
        <dbReference type="EMBL" id="MFD2868226.1"/>
    </source>
</evidence>
<comment type="caution">
    <text evidence="1">The sequence shown here is derived from an EMBL/GenBank/DDBJ whole genome shotgun (WGS) entry which is preliminary data.</text>
</comment>
<evidence type="ECO:0000313" key="2">
    <source>
        <dbReference type="Proteomes" id="UP001597568"/>
    </source>
</evidence>
<keyword evidence="2" id="KW-1185">Reference proteome</keyword>
<protein>
    <submittedName>
        <fullName evidence="1">Uncharacterized protein</fullName>
    </submittedName>
</protein>
<accession>A0ABW5XZ00</accession>
<name>A0ABW5XZ00_9BACL</name>